<organism evidence="2 3">
    <name type="scientific">Donghicola tyrosinivorans</name>
    <dbReference type="NCBI Taxonomy" id="1652492"/>
    <lineage>
        <taxon>Bacteria</taxon>
        <taxon>Pseudomonadati</taxon>
        <taxon>Pseudomonadota</taxon>
        <taxon>Alphaproteobacteria</taxon>
        <taxon>Rhodobacterales</taxon>
        <taxon>Roseobacteraceae</taxon>
        <taxon>Donghicola</taxon>
    </lineage>
</organism>
<feature type="chain" id="PRO_5015643637" evidence="1">
    <location>
        <begin position="22"/>
        <end position="110"/>
    </location>
</feature>
<sequence>MKRLLAPVAAVLLALTLPAQAETILILHDTHDLPPPYFQQWFATPTEGPGLLPGAQEVFIRGDGKHGDFFGVLQLNCDTPERSYWVHEGGFLTGNHVPAEAIRNLRKALC</sequence>
<dbReference type="AlphaFoldDB" id="A0A2T0WHD8"/>
<evidence type="ECO:0000256" key="1">
    <source>
        <dbReference type="SAM" id="SignalP"/>
    </source>
</evidence>
<dbReference type="OrthoDB" id="7873577at2"/>
<protein>
    <submittedName>
        <fullName evidence="2">Uncharacterized protein</fullName>
    </submittedName>
</protein>
<evidence type="ECO:0000313" key="3">
    <source>
        <dbReference type="Proteomes" id="UP000238392"/>
    </source>
</evidence>
<proteinExistence type="predicted"/>
<reference evidence="2 3" key="1">
    <citation type="submission" date="2018-03" db="EMBL/GenBank/DDBJ databases">
        <title>Genomic Encyclopedia of Archaeal and Bacterial Type Strains, Phase II (KMG-II): from individual species to whole genera.</title>
        <authorList>
            <person name="Goeker M."/>
        </authorList>
    </citation>
    <scope>NUCLEOTIDE SEQUENCE [LARGE SCALE GENOMIC DNA]</scope>
    <source>
        <strain evidence="2 3">DSM 100212</strain>
    </source>
</reference>
<feature type="signal peptide" evidence="1">
    <location>
        <begin position="1"/>
        <end position="21"/>
    </location>
</feature>
<dbReference type="Proteomes" id="UP000238392">
    <property type="component" value="Unassembled WGS sequence"/>
</dbReference>
<accession>A0A2T0WHD8</accession>
<comment type="caution">
    <text evidence="2">The sequence shown here is derived from an EMBL/GenBank/DDBJ whole genome shotgun (WGS) entry which is preliminary data.</text>
</comment>
<dbReference type="RefSeq" id="WP_106267043.1">
    <property type="nucleotide sequence ID" value="NZ_PVTQ01000013.1"/>
</dbReference>
<keyword evidence="1" id="KW-0732">Signal</keyword>
<name>A0A2T0WHD8_9RHOB</name>
<keyword evidence="3" id="KW-1185">Reference proteome</keyword>
<evidence type="ECO:0000313" key="2">
    <source>
        <dbReference type="EMBL" id="PRY86128.1"/>
    </source>
</evidence>
<gene>
    <name evidence="2" type="ORF">CLV74_113103</name>
</gene>
<dbReference type="EMBL" id="PVTQ01000013">
    <property type="protein sequence ID" value="PRY86128.1"/>
    <property type="molecule type" value="Genomic_DNA"/>
</dbReference>